<evidence type="ECO:0000256" key="4">
    <source>
        <dbReference type="SAM" id="MobiDB-lite"/>
    </source>
</evidence>
<keyword evidence="9" id="KW-1185">Reference proteome</keyword>
<dbReference type="Gene3D" id="3.30.1330.60">
    <property type="entry name" value="OmpA-like domain"/>
    <property type="match status" value="1"/>
</dbReference>
<dbReference type="Pfam" id="PF17963">
    <property type="entry name" value="Big_9"/>
    <property type="match status" value="7"/>
</dbReference>
<protein>
    <submittedName>
        <fullName evidence="8">Outer membrane protein OmpA</fullName>
    </submittedName>
</protein>
<dbReference type="InterPro" id="IPR036737">
    <property type="entry name" value="OmpA-like_sf"/>
</dbReference>
<feature type="domain" description="OmpA-like" evidence="7">
    <location>
        <begin position="1945"/>
        <end position="2063"/>
    </location>
</feature>
<keyword evidence="6" id="KW-0732">Signal</keyword>
<proteinExistence type="predicted"/>
<name>A0A1I0KD31_9BACT</name>
<keyword evidence="5" id="KW-0812">Transmembrane</keyword>
<dbReference type="InterPro" id="IPR028974">
    <property type="entry name" value="TSP_type-3_rpt"/>
</dbReference>
<organism evidence="8 9">
    <name type="scientific">Stigmatella erecta</name>
    <dbReference type="NCBI Taxonomy" id="83460"/>
    <lineage>
        <taxon>Bacteria</taxon>
        <taxon>Pseudomonadati</taxon>
        <taxon>Myxococcota</taxon>
        <taxon>Myxococcia</taxon>
        <taxon>Myxococcales</taxon>
        <taxon>Cystobacterineae</taxon>
        <taxon>Archangiaceae</taxon>
        <taxon>Stigmatella</taxon>
    </lineage>
</organism>
<dbReference type="InterPro" id="IPR047589">
    <property type="entry name" value="DUF11_rpt"/>
</dbReference>
<feature type="compositionally biased region" description="Basic and acidic residues" evidence="4">
    <location>
        <begin position="1879"/>
        <end position="1895"/>
    </location>
</feature>
<dbReference type="Pfam" id="PF00691">
    <property type="entry name" value="OmpA"/>
    <property type="match status" value="1"/>
</dbReference>
<accession>A0A1I0KD31</accession>
<dbReference type="PROSITE" id="PS51123">
    <property type="entry name" value="OMPA_2"/>
    <property type="match status" value="1"/>
</dbReference>
<dbReference type="Gene3D" id="2.60.40.3440">
    <property type="match status" value="2"/>
</dbReference>
<keyword evidence="5" id="KW-1133">Transmembrane helix</keyword>
<evidence type="ECO:0000313" key="9">
    <source>
        <dbReference type="Proteomes" id="UP000199181"/>
    </source>
</evidence>
<dbReference type="RefSeq" id="WP_177233708.1">
    <property type="nucleotide sequence ID" value="NZ_FOIJ01000010.1"/>
</dbReference>
<dbReference type="InterPro" id="IPR006664">
    <property type="entry name" value="OMP_bac"/>
</dbReference>
<dbReference type="PANTHER" id="PTHR34720">
    <property type="entry name" value="MICROCYSTIN DEPENDENT PROTEIN"/>
    <property type="match status" value="1"/>
</dbReference>
<dbReference type="PROSITE" id="PS51257">
    <property type="entry name" value="PROKAR_LIPOPROTEIN"/>
    <property type="match status" value="1"/>
</dbReference>
<feature type="region of interest" description="Disordered" evidence="4">
    <location>
        <begin position="1792"/>
        <end position="1917"/>
    </location>
</feature>
<feature type="compositionally biased region" description="Low complexity" evidence="4">
    <location>
        <begin position="774"/>
        <end position="786"/>
    </location>
</feature>
<dbReference type="Gene3D" id="4.10.1080.10">
    <property type="entry name" value="TSP type-3 repeat"/>
    <property type="match status" value="1"/>
</dbReference>
<feature type="transmembrane region" description="Helical" evidence="5">
    <location>
        <begin position="1492"/>
        <end position="1514"/>
    </location>
</feature>
<dbReference type="GO" id="GO:0016020">
    <property type="term" value="C:membrane"/>
    <property type="evidence" value="ECO:0007669"/>
    <property type="project" value="UniProtKB-SubCell"/>
</dbReference>
<evidence type="ECO:0000256" key="1">
    <source>
        <dbReference type="ARBA" id="ARBA00004370"/>
    </source>
</evidence>
<feature type="compositionally biased region" description="Basic and acidic residues" evidence="4">
    <location>
        <begin position="1905"/>
        <end position="1917"/>
    </location>
</feature>
<reference evidence="9" key="1">
    <citation type="submission" date="2016-10" db="EMBL/GenBank/DDBJ databases">
        <authorList>
            <person name="Varghese N."/>
            <person name="Submissions S."/>
        </authorList>
    </citation>
    <scope>NUCLEOTIDE SEQUENCE [LARGE SCALE GENOMIC DNA]</scope>
    <source>
        <strain evidence="9">DSM 16858</strain>
    </source>
</reference>
<evidence type="ECO:0000256" key="3">
    <source>
        <dbReference type="PROSITE-ProRule" id="PRU00473"/>
    </source>
</evidence>
<dbReference type="PANTHER" id="PTHR34720:SF9">
    <property type="entry name" value="BLR4714 PROTEIN"/>
    <property type="match status" value="1"/>
</dbReference>
<evidence type="ECO:0000313" key="8">
    <source>
        <dbReference type="EMBL" id="SEU22298.1"/>
    </source>
</evidence>
<dbReference type="PRINTS" id="PR01021">
    <property type="entry name" value="OMPADOMAIN"/>
</dbReference>
<evidence type="ECO:0000259" key="7">
    <source>
        <dbReference type="PROSITE" id="PS51123"/>
    </source>
</evidence>
<dbReference type="InterPro" id="IPR006665">
    <property type="entry name" value="OmpA-like"/>
</dbReference>
<feature type="region of interest" description="Disordered" evidence="4">
    <location>
        <begin position="774"/>
        <end position="803"/>
    </location>
</feature>
<dbReference type="NCBIfam" id="TIGR01451">
    <property type="entry name" value="B_ant_repeat"/>
    <property type="match status" value="2"/>
</dbReference>
<dbReference type="Gene3D" id="2.60.40.10">
    <property type="entry name" value="Immunoglobulins"/>
    <property type="match status" value="2"/>
</dbReference>
<evidence type="ECO:0000256" key="5">
    <source>
        <dbReference type="SAM" id="Phobius"/>
    </source>
</evidence>
<feature type="chain" id="PRO_5011497912" evidence="6">
    <location>
        <begin position="19"/>
        <end position="2065"/>
    </location>
</feature>
<dbReference type="CDD" id="cd07185">
    <property type="entry name" value="OmpA_C-like"/>
    <property type="match status" value="1"/>
</dbReference>
<dbReference type="InterPro" id="IPR013783">
    <property type="entry name" value="Ig-like_fold"/>
</dbReference>
<dbReference type="InterPro" id="IPR001434">
    <property type="entry name" value="OmcB-like_DUF11"/>
</dbReference>
<dbReference type="EMBL" id="FOIJ01000010">
    <property type="protein sequence ID" value="SEU22298.1"/>
    <property type="molecule type" value="Genomic_DNA"/>
</dbReference>
<feature type="transmembrane region" description="Helical" evidence="5">
    <location>
        <begin position="1465"/>
        <end position="1485"/>
    </location>
</feature>
<dbReference type="SUPFAM" id="SSF103088">
    <property type="entry name" value="OmpA-like"/>
    <property type="match status" value="1"/>
</dbReference>
<feature type="compositionally biased region" description="Acidic residues" evidence="4">
    <location>
        <begin position="1825"/>
        <end position="1839"/>
    </location>
</feature>
<gene>
    <name evidence="8" type="ORF">SAMN05443639_110116</name>
</gene>
<keyword evidence="2 3" id="KW-0472">Membrane</keyword>
<evidence type="ECO:0000256" key="2">
    <source>
        <dbReference type="ARBA" id="ARBA00023136"/>
    </source>
</evidence>
<comment type="subcellular location">
    <subcellularLocation>
        <location evidence="1">Membrane</location>
    </subcellularLocation>
</comment>
<evidence type="ECO:0000256" key="6">
    <source>
        <dbReference type="SAM" id="SignalP"/>
    </source>
</evidence>
<dbReference type="NCBIfam" id="NF012211">
    <property type="entry name" value="tand_rpt_95"/>
    <property type="match status" value="7"/>
</dbReference>
<dbReference type="Proteomes" id="UP000199181">
    <property type="component" value="Unassembled WGS sequence"/>
</dbReference>
<dbReference type="SUPFAM" id="SSF103647">
    <property type="entry name" value="TSP type-3 repeat"/>
    <property type="match status" value="1"/>
</dbReference>
<feature type="compositionally biased region" description="Basic and acidic residues" evidence="4">
    <location>
        <begin position="1807"/>
        <end position="1824"/>
    </location>
</feature>
<dbReference type="Pfam" id="PF01345">
    <property type="entry name" value="DUF11"/>
    <property type="match status" value="2"/>
</dbReference>
<dbReference type="Gene3D" id="2.60.40.2810">
    <property type="match status" value="5"/>
</dbReference>
<sequence length="2065" mass="207194">MKPHWSFSSRLLSAPVQALCLAVGVLSASCAQEAALPEQVSVPVMDAPAVASSALVGVDGDLTVSAADTRLNEYAVLDAAAAAGATSFVVDDIGNLASPQFGALAAGDLLMIIQMQGATIGADTTSSAFGAVTALNGAGLYELVTVGSISGDTITVSTAGCSGLRNSYAAGAGTQVVRVPQLASLTINAGASVVARAWNGATGGVVALQVQNAMTVNGLLSASAAGFRGGAVDNDAITNVVTYASTSSNDGAEKGESIAGYKAAYDLVGGRYARGAAANGGGGGNAHNAGGGGGANGDNTRDWSGQGVMSSSVTGAAAWTLDPAYAANGNALTDSSGGGRGGYTFSANDFDALVFAPGFGGWNGDYRREVGGLGGRPVSNDPATRLFLGGGGGAGDGNNLASGPGGNGGGIVWVVADVVTGSGTITSNGQNGGNTTLAPYNDSAGGAGAGGTVVVAARALSGVSLFAQGGKGGDQLIEVTEAEGPGGGGGGGYIAISGGTVPRDVSGGVSGTTRSPALAEFPVNGATYGATGQLGAAVAALPLCLPSDLAITVTDGQTSVEQGQPLTYTLTVTNNGPNAVSGAAVSDTFPSALTGVSWTCAPAAACSAPSGTGNIQDVLVSLPSGGSAVFTVTGTVSPTATGTLTNTATVTSPASNVDPVPANNSATDTTTITAASSADLQVSIGDSPDPVVAGGPLTYTVNVTNNGPNPASTVTATVNLPPGAVFVGATGTGWTCSEAGGVVTCTRPSLGTGAAPPITVNVTAPTTPGSITATSTVSTTTPDPVAGNNSASQSTTVTAANTPPVANDDTLTVVRGSGATVVPVLANDTDADPGTVLTVTAVTQPPNGTVTLVGGVVSYTPAPGFTGTDTFTYTISDGNGGTDTATVTVTVNPPANNPPVANDDSLSVGANSGGTVVNVLANDTDPEGSPLTVTAVTQPPNGTVTLVGGVVTYTPNPGFSGTDTFTYTVSDGNGGTDTATVTVTVAPPGNVPPTAVDDSISVPGSSGGTVVPVLANDTDPDTGNTLTVTAVTQPPNGTVTLVGGVVTYTPNPGFVGTDTFTYTISDGQGGTDTATVTVTVGNNPPVANDDAVTVGAGSTGTVVDVLGNDTTAPDTGETLTVTAVTQPANGTVTLVNGVVTYTPNPGFTGTDTFTYTVTDSHGGTDTATVTVTVANTPPVATDDAVTVGVNSGGTVVDVLANDSDPDGSPLTVTAVTQPANGTVTLVNGVVTYTPNPGFTGTDTFTYTVSDGNGGFDTATVTVTVANTPPVANDDAVTVVVDSGPVTVPVLANDTDADPGTVLTVTEYTQPANGTVTIVDGVATYTPNPGFIGTDTFTYTVSDGNGGFDTATVTVTVAPPNSPPVGNDDTFEVYPGSGPTELPVLDNDSSGPDEGETLTVIEVTQPENGTVTLENGVVRYQPKPGFMGTDTFTYTVSDGNGGTDVVTVTVNVGFGDDIRVVGRGCASSGTGTLVPLALLLLALPLLRRRSFRGLVGMGGLLSVLAAVFIPAPAMAQDSQGIDVQQYKPGPGSKDVLGLHSAQIAPHLGWNLGLSINYARNPLNFLRPSTDEFIYNLVRHQYTLDLMGSISLFDRLELGVAVPLTLQKEQSSDSFSPLLGEAIDTTGLGDLRLVPKLRLLSTDGGLHLAVVVPVILPTSGGNEFRGRGAVAAFPRLVGEWSSDEGTRIIANAGVNLQSRETFRNLSVGNEFAYGAGVEVPFHISDHKLAAEATIAGALGLKDADTEERPLEVLGALKYFFSEQLTAHVGAGPGLTRGYGTPGFRILAGVNWTAKPPEKPVQVDSDGDGLMDHEDRCPNEPEDKDGFQDEDGCPDPDNDQDTIPDVADKCPNEPETVNGFEDVDGCPDEVPPPADSDGDGLTDDKDRCPNAPEDKDGFQDEDGCPDPDNDKDGIPDTADKCINEPEVINGVNDEDGCPDEGKVNVRVEGKKFFILQKVHFATNKDVILERSFSLLKQVAAVLRANPQLTKVRVEGHTDSQGSDAFNMDLSDRRAKSVRKYLIEKENIAAERLEAVGYGETQPVDTNATAAGRENNRRVIFTILEQSGE</sequence>
<dbReference type="GO" id="GO:0005509">
    <property type="term" value="F:calcium ion binding"/>
    <property type="evidence" value="ECO:0007669"/>
    <property type="project" value="InterPro"/>
</dbReference>
<feature type="signal peptide" evidence="6">
    <location>
        <begin position="1"/>
        <end position="18"/>
    </location>
</feature>